<dbReference type="Pfam" id="PF25954">
    <property type="entry name" value="Beta-barrel_RND_2"/>
    <property type="match status" value="1"/>
</dbReference>
<feature type="domain" description="Multidrug resistance protein MdtA-like C-terminal permuted SH3" evidence="8">
    <location>
        <begin position="373"/>
        <end position="430"/>
    </location>
</feature>
<dbReference type="RefSeq" id="WP_190431225.1">
    <property type="nucleotide sequence ID" value="NZ_JAMPKM010000001.1"/>
</dbReference>
<dbReference type="Gene3D" id="1.10.287.470">
    <property type="entry name" value="Helix hairpin bin"/>
    <property type="match status" value="1"/>
</dbReference>
<dbReference type="InterPro" id="IPR058627">
    <property type="entry name" value="MdtA-like_C"/>
</dbReference>
<dbReference type="InterPro" id="IPR059052">
    <property type="entry name" value="HH_YbhG-like"/>
</dbReference>
<comment type="caution">
    <text evidence="9">The sequence shown here is derived from an EMBL/GenBank/DDBJ whole genome shotgun (WGS) entry which is preliminary data.</text>
</comment>
<feature type="domain" description="CusB-like beta-barrel" evidence="7">
    <location>
        <begin position="294"/>
        <end position="368"/>
    </location>
</feature>
<evidence type="ECO:0000313" key="10">
    <source>
        <dbReference type="Proteomes" id="UP001464891"/>
    </source>
</evidence>
<dbReference type="SUPFAM" id="SSF111369">
    <property type="entry name" value="HlyD-like secretion proteins"/>
    <property type="match status" value="3"/>
</dbReference>
<keyword evidence="10" id="KW-1185">Reference proteome</keyword>
<accession>A0ABV0J343</accession>
<evidence type="ECO:0000256" key="3">
    <source>
        <dbReference type="ARBA" id="ARBA00023054"/>
    </source>
</evidence>
<protein>
    <submittedName>
        <fullName evidence="9">Efflux RND transporter periplasmic adaptor subunit</fullName>
    </submittedName>
</protein>
<name>A0ABV0J343_9CYAN</name>
<feature type="transmembrane region" description="Helical" evidence="5">
    <location>
        <begin position="15"/>
        <end position="34"/>
    </location>
</feature>
<feature type="coiled-coil region" evidence="4">
    <location>
        <begin position="104"/>
        <end position="164"/>
    </location>
</feature>
<feature type="domain" description="YbhG-like alpha-helical hairpin" evidence="6">
    <location>
        <begin position="102"/>
        <end position="245"/>
    </location>
</feature>
<dbReference type="InterPro" id="IPR006143">
    <property type="entry name" value="RND_pump_MFP"/>
</dbReference>
<feature type="coiled-coil region" evidence="4">
    <location>
        <begin position="189"/>
        <end position="242"/>
    </location>
</feature>
<evidence type="ECO:0000259" key="6">
    <source>
        <dbReference type="Pfam" id="PF25881"/>
    </source>
</evidence>
<reference evidence="9 10" key="1">
    <citation type="submission" date="2022-04" db="EMBL/GenBank/DDBJ databases">
        <title>Positive selection, recombination, and allopatry shape intraspecific diversity of widespread and dominant cyanobacteria.</title>
        <authorList>
            <person name="Wei J."/>
            <person name="Shu W."/>
            <person name="Hu C."/>
        </authorList>
    </citation>
    <scope>NUCLEOTIDE SEQUENCE [LARGE SCALE GENOMIC DNA]</scope>
    <source>
        <strain evidence="9 10">GB2-A4</strain>
    </source>
</reference>
<evidence type="ECO:0000256" key="4">
    <source>
        <dbReference type="SAM" id="Coils"/>
    </source>
</evidence>
<gene>
    <name evidence="9" type="ORF">NC998_01050</name>
</gene>
<comment type="similarity">
    <text evidence="2">Belongs to the membrane fusion protein (MFP) (TC 8.A.1) family.</text>
</comment>
<dbReference type="Gene3D" id="2.40.30.170">
    <property type="match status" value="1"/>
</dbReference>
<evidence type="ECO:0000259" key="7">
    <source>
        <dbReference type="Pfam" id="PF25954"/>
    </source>
</evidence>
<dbReference type="InterPro" id="IPR050465">
    <property type="entry name" value="UPF0194_transport"/>
</dbReference>
<dbReference type="EMBL" id="JAMPKM010000001">
    <property type="protein sequence ID" value="MEP0815678.1"/>
    <property type="molecule type" value="Genomic_DNA"/>
</dbReference>
<dbReference type="InterPro" id="IPR058792">
    <property type="entry name" value="Beta-barrel_RND_2"/>
</dbReference>
<dbReference type="Gene3D" id="2.40.50.100">
    <property type="match status" value="2"/>
</dbReference>
<dbReference type="PRINTS" id="PR01490">
    <property type="entry name" value="RTXTOXIND"/>
</dbReference>
<organism evidence="9 10">
    <name type="scientific">Trichocoleus desertorum GB2-A4</name>
    <dbReference type="NCBI Taxonomy" id="2933944"/>
    <lineage>
        <taxon>Bacteria</taxon>
        <taxon>Bacillati</taxon>
        <taxon>Cyanobacteriota</taxon>
        <taxon>Cyanophyceae</taxon>
        <taxon>Leptolyngbyales</taxon>
        <taxon>Trichocoleusaceae</taxon>
        <taxon>Trichocoleus</taxon>
    </lineage>
</organism>
<comment type="subcellular location">
    <subcellularLocation>
        <location evidence="1">Cell envelope</location>
    </subcellularLocation>
</comment>
<dbReference type="PANTHER" id="PTHR32347">
    <property type="entry name" value="EFFLUX SYSTEM COMPONENT YKNX-RELATED"/>
    <property type="match status" value="1"/>
</dbReference>
<dbReference type="Pfam" id="PF25881">
    <property type="entry name" value="HH_YBHG"/>
    <property type="match status" value="1"/>
</dbReference>
<keyword evidence="5" id="KW-0812">Transmembrane</keyword>
<evidence type="ECO:0000313" key="9">
    <source>
        <dbReference type="EMBL" id="MEP0815678.1"/>
    </source>
</evidence>
<evidence type="ECO:0000256" key="5">
    <source>
        <dbReference type="SAM" id="Phobius"/>
    </source>
</evidence>
<dbReference type="PANTHER" id="PTHR32347:SF14">
    <property type="entry name" value="EFFLUX SYSTEM COMPONENT YKNX-RELATED"/>
    <property type="match status" value="1"/>
</dbReference>
<keyword evidence="3 4" id="KW-0175">Coiled coil</keyword>
<sequence>MQLPIIGKVEKPTPWILGLIVAGVLGVSGTAFLVNRAAAPREDISELTVPVQAENLRVRITANGTLVPIQSVNLSPKAAGIVKELYVEQGDRVEAGDVVARMDNSTFQAELTQAQANLSQAQANLAKARVGNTTAAIGQVQASVAQAEAQVREAEARLALASDRVRRNESLAAEGAISRDRLDEVISEADRARASVEQTQAGVREARRRLEDLQNGSRPEDIAVAEARVREAEGRVQAVQTQIDDTAVRAPFAGIITQKYATAGAFVTPTTSASTNSSATSTSVVALASGLEVLAEVPEVDINQVSEGQGVEIVADAFPDQVFQGKVRLIAPAAVKEQNVTSFQIRVALVTGKDKLRSGMNVDLTFLGKQLDQALVVPTVAIVTQEGQTGVLVTDAKNQPTFKPVTIGPTIGNQTQVLQGLETGEKVFVELPENKKLEDFTKTKGDQKNN</sequence>
<evidence type="ECO:0000256" key="1">
    <source>
        <dbReference type="ARBA" id="ARBA00004196"/>
    </source>
</evidence>
<dbReference type="Gene3D" id="2.40.420.20">
    <property type="match status" value="1"/>
</dbReference>
<proteinExistence type="inferred from homology"/>
<keyword evidence="5" id="KW-1133">Transmembrane helix</keyword>
<dbReference type="NCBIfam" id="TIGR01730">
    <property type="entry name" value="RND_mfp"/>
    <property type="match status" value="1"/>
</dbReference>
<evidence type="ECO:0000256" key="2">
    <source>
        <dbReference type="ARBA" id="ARBA00009477"/>
    </source>
</evidence>
<dbReference type="Proteomes" id="UP001464891">
    <property type="component" value="Unassembled WGS sequence"/>
</dbReference>
<keyword evidence="5" id="KW-0472">Membrane</keyword>
<dbReference type="Pfam" id="PF25967">
    <property type="entry name" value="RND-MFP_C"/>
    <property type="match status" value="1"/>
</dbReference>
<evidence type="ECO:0000259" key="8">
    <source>
        <dbReference type="Pfam" id="PF25967"/>
    </source>
</evidence>